<reference evidence="2 3" key="1">
    <citation type="submission" date="2018-12" db="EMBL/GenBank/DDBJ databases">
        <authorList>
            <person name="Yang Y."/>
        </authorList>
    </citation>
    <scope>NUCLEOTIDE SEQUENCE [LARGE SCALE GENOMIC DNA]</scope>
    <source>
        <strain evidence="2 3">GSF71</strain>
    </source>
</reference>
<feature type="domain" description="Metallo-beta-lactamase" evidence="1">
    <location>
        <begin position="42"/>
        <end position="259"/>
    </location>
</feature>
<dbReference type="SUPFAM" id="SSF56281">
    <property type="entry name" value="Metallo-hydrolase/oxidoreductase"/>
    <property type="match status" value="1"/>
</dbReference>
<dbReference type="OrthoDB" id="2971563at2"/>
<proteinExistence type="predicted"/>
<name>A0A3S1CGC4_9PROT</name>
<protein>
    <submittedName>
        <fullName evidence="2">MBL fold metallo-hydrolase</fullName>
    </submittedName>
</protein>
<dbReference type="Pfam" id="PF21221">
    <property type="entry name" value="B_lactamase-like_C"/>
    <property type="match status" value="1"/>
</dbReference>
<keyword evidence="2" id="KW-0378">Hydrolase</keyword>
<dbReference type="AlphaFoldDB" id="A0A3S1CGC4"/>
<accession>A0A3S1CGC4</accession>
<dbReference type="InterPro" id="IPR036866">
    <property type="entry name" value="RibonucZ/Hydroxyglut_hydro"/>
</dbReference>
<sequence>MAPTPNGSVDYPFCAAPDDGGALAVAPGVLWIRLTLPFQLDHINVWALDGGDSGWTLVDTGLGDRRTREVWDGLLATVLAGKPVERVVVTHFHPDHIGAADWLVERTGADFATSLTEWLVARMLCGGNTPAMEAAAERFYRRSGLDAETQAAVRDRAGSYARGVPGVPATLTRLRAGDLLNVGSTSWRVIGGAGHTAEPVSLYDAANGVLIPGDQILPRISPNISVWPAEPDADPLADYLASLDAWSELPADTLVLPSHGLPFRGLHGRAADLTDHHAARLEEIVPFCAMPQTAAAVMRRLFDRPLDTHQTVFAMGEAIAHLNHLIRRGALLRNTGPDGIDLYRRGAGQGAVTTR</sequence>
<evidence type="ECO:0000313" key="3">
    <source>
        <dbReference type="Proteomes" id="UP000280346"/>
    </source>
</evidence>
<keyword evidence="3" id="KW-1185">Reference proteome</keyword>
<organism evidence="2 3">
    <name type="scientific">Azospirillum doebereinerae</name>
    <dbReference type="NCBI Taxonomy" id="92933"/>
    <lineage>
        <taxon>Bacteria</taxon>
        <taxon>Pseudomonadati</taxon>
        <taxon>Pseudomonadota</taxon>
        <taxon>Alphaproteobacteria</taxon>
        <taxon>Rhodospirillales</taxon>
        <taxon>Azospirillaceae</taxon>
        <taxon>Azospirillum</taxon>
    </lineage>
</organism>
<dbReference type="PANTHER" id="PTHR23131:SF4">
    <property type="entry name" value="METALLO-BETA-LACTAMASE SUPERFAMILY POTEIN"/>
    <property type="match status" value="1"/>
</dbReference>
<dbReference type="InterPro" id="IPR050662">
    <property type="entry name" value="Sec-metab_biosynth-thioest"/>
</dbReference>
<comment type="caution">
    <text evidence="2">The sequence shown here is derived from an EMBL/GenBank/DDBJ whole genome shotgun (WGS) entry which is preliminary data.</text>
</comment>
<gene>
    <name evidence="2" type="ORF">EJ913_16335</name>
</gene>
<evidence type="ECO:0000313" key="2">
    <source>
        <dbReference type="EMBL" id="RUQ69336.1"/>
    </source>
</evidence>
<dbReference type="GO" id="GO:0016787">
    <property type="term" value="F:hydrolase activity"/>
    <property type="evidence" value="ECO:0007669"/>
    <property type="project" value="UniProtKB-KW"/>
</dbReference>
<dbReference type="Gene3D" id="3.60.15.10">
    <property type="entry name" value="Ribonuclease Z/Hydroxyacylglutathione hydrolase-like"/>
    <property type="match status" value="1"/>
</dbReference>
<dbReference type="InterPro" id="IPR001279">
    <property type="entry name" value="Metallo-B-lactamas"/>
</dbReference>
<dbReference type="InterPro" id="IPR048933">
    <property type="entry name" value="B_lactamase-like_C"/>
</dbReference>
<dbReference type="Pfam" id="PF00753">
    <property type="entry name" value="Lactamase_B"/>
    <property type="match status" value="1"/>
</dbReference>
<evidence type="ECO:0000259" key="1">
    <source>
        <dbReference type="SMART" id="SM00849"/>
    </source>
</evidence>
<dbReference type="SMART" id="SM00849">
    <property type="entry name" value="Lactamase_B"/>
    <property type="match status" value="1"/>
</dbReference>
<dbReference type="EMBL" id="RZIJ01000012">
    <property type="protein sequence ID" value="RUQ69336.1"/>
    <property type="molecule type" value="Genomic_DNA"/>
</dbReference>
<dbReference type="Gene3D" id="1.10.10.10">
    <property type="entry name" value="Winged helix-like DNA-binding domain superfamily/Winged helix DNA-binding domain"/>
    <property type="match status" value="1"/>
</dbReference>
<dbReference type="Proteomes" id="UP000280346">
    <property type="component" value="Unassembled WGS sequence"/>
</dbReference>
<dbReference type="PANTHER" id="PTHR23131">
    <property type="entry name" value="ENDORIBONUCLEASE LACTB2"/>
    <property type="match status" value="1"/>
</dbReference>
<dbReference type="InterPro" id="IPR036388">
    <property type="entry name" value="WH-like_DNA-bd_sf"/>
</dbReference>